<evidence type="ECO:0000313" key="1">
    <source>
        <dbReference type="EMBL" id="MCJ8353191.1"/>
    </source>
</evidence>
<evidence type="ECO:0000313" key="2">
    <source>
        <dbReference type="Proteomes" id="UP001202887"/>
    </source>
</evidence>
<reference evidence="1" key="2">
    <citation type="submission" date="2022-03" db="EMBL/GenBank/DDBJ databases">
        <authorList>
            <person name="Ryngajllo M."/>
            <person name="Jacek P."/>
            <person name="Kubiak K."/>
        </authorList>
    </citation>
    <scope>NUCLEOTIDE SEQUENCE</scope>
    <source>
        <strain evidence="1">SI1</strain>
    </source>
</reference>
<dbReference type="AlphaFoldDB" id="A0AAW5EN16"/>
<dbReference type="EMBL" id="JAIBCX010000007">
    <property type="protein sequence ID" value="MCJ8353191.1"/>
    <property type="molecule type" value="Genomic_DNA"/>
</dbReference>
<reference evidence="1" key="1">
    <citation type="journal article" date="2021" name="Polymers (Basel)">
        <title>Highly Stretchable Bacterial Cellulose Produced by Komagataeibacter hansenii SI1.</title>
        <authorList>
            <person name="Cielecka I."/>
            <person name="Ryngajllo M."/>
            <person name="Maniukiewicz W."/>
            <person name="Bielecki S."/>
        </authorList>
    </citation>
    <scope>NUCLEOTIDE SEQUENCE</scope>
    <source>
        <strain evidence="1">SI1</strain>
    </source>
</reference>
<proteinExistence type="predicted"/>
<dbReference type="Proteomes" id="UP001202887">
    <property type="component" value="Unassembled WGS sequence"/>
</dbReference>
<name>A0AAW5EN16_NOVHA</name>
<protein>
    <submittedName>
        <fullName evidence="1">Uncharacterized protein</fullName>
    </submittedName>
</protein>
<organism evidence="1 2">
    <name type="scientific">Novacetimonas hansenii</name>
    <name type="common">Komagataeibacter hansenii</name>
    <dbReference type="NCBI Taxonomy" id="436"/>
    <lineage>
        <taxon>Bacteria</taxon>
        <taxon>Pseudomonadati</taxon>
        <taxon>Pseudomonadota</taxon>
        <taxon>Alphaproteobacteria</taxon>
        <taxon>Acetobacterales</taxon>
        <taxon>Acetobacteraceae</taxon>
        <taxon>Novacetimonas</taxon>
    </lineage>
</organism>
<accession>A0AAW5EN16</accession>
<dbReference type="RefSeq" id="WP_155734113.1">
    <property type="nucleotide sequence ID" value="NZ_CP094848.1"/>
</dbReference>
<sequence>MPEDIAGNIAQSSGRRGEACFAKRHAYWGKSVSILKRLLGSKSLIENKKSFWVPPFFKKAASSEAFWKKLHQKPL</sequence>
<comment type="caution">
    <text evidence="1">The sequence shown here is derived from an EMBL/GenBank/DDBJ whole genome shotgun (WGS) entry which is preliminary data.</text>
</comment>
<gene>
    <name evidence="1" type="ORF">K1W68_04155</name>
</gene>